<evidence type="ECO:0000256" key="1">
    <source>
        <dbReference type="SAM" id="MobiDB-lite"/>
    </source>
</evidence>
<feature type="compositionally biased region" description="Low complexity" evidence="1">
    <location>
        <begin position="54"/>
        <end position="64"/>
    </location>
</feature>
<gene>
    <name evidence="3" type="primary">ORF128901</name>
    <name evidence="2" type="synonym">ORF128884</name>
</gene>
<accession>A0A0B7AQ10</accession>
<dbReference type="EMBL" id="HACG01035095">
    <property type="protein sequence ID" value="CEK81960.1"/>
    <property type="molecule type" value="Transcribed_RNA"/>
</dbReference>
<dbReference type="EMBL" id="HACG01035093">
    <property type="protein sequence ID" value="CEK81958.1"/>
    <property type="molecule type" value="Transcribed_RNA"/>
</dbReference>
<feature type="region of interest" description="Disordered" evidence="1">
    <location>
        <begin position="54"/>
        <end position="81"/>
    </location>
</feature>
<reference evidence="3" key="1">
    <citation type="submission" date="2014-12" db="EMBL/GenBank/DDBJ databases">
        <title>Insight into the proteome of Arion vulgaris.</title>
        <authorList>
            <person name="Aradska J."/>
            <person name="Bulat T."/>
            <person name="Smidak R."/>
            <person name="Sarate P."/>
            <person name="Gangsoo J."/>
            <person name="Sialana F."/>
            <person name="Bilban M."/>
            <person name="Lubec G."/>
        </authorList>
    </citation>
    <scope>NUCLEOTIDE SEQUENCE</scope>
    <source>
        <tissue evidence="3">Skin</tissue>
    </source>
</reference>
<evidence type="ECO:0000313" key="2">
    <source>
        <dbReference type="EMBL" id="CEK81958.1"/>
    </source>
</evidence>
<sequence length="107" mass="11879">VYSMSDQCLDGKDDRQATTESHNCRYCSFRSITRSDIEAHVRIAHPVSNVEVSSLQKSSTHLSSEITSEHQAPRSNPPSTKHYNCNRCSDVESNCFSALLSLLSSNS</sequence>
<proteinExistence type="predicted"/>
<organism evidence="3">
    <name type="scientific">Arion vulgaris</name>
    <dbReference type="NCBI Taxonomy" id="1028688"/>
    <lineage>
        <taxon>Eukaryota</taxon>
        <taxon>Metazoa</taxon>
        <taxon>Spiralia</taxon>
        <taxon>Lophotrochozoa</taxon>
        <taxon>Mollusca</taxon>
        <taxon>Gastropoda</taxon>
        <taxon>Heterobranchia</taxon>
        <taxon>Euthyneura</taxon>
        <taxon>Panpulmonata</taxon>
        <taxon>Eupulmonata</taxon>
        <taxon>Stylommatophora</taxon>
        <taxon>Helicina</taxon>
        <taxon>Arionoidea</taxon>
        <taxon>Arionidae</taxon>
        <taxon>Arion</taxon>
    </lineage>
</organism>
<feature type="non-terminal residue" evidence="3">
    <location>
        <position position="1"/>
    </location>
</feature>
<name>A0A0B7AQ10_9EUPU</name>
<dbReference type="AlphaFoldDB" id="A0A0B7AQ10"/>
<protein>
    <submittedName>
        <fullName evidence="3">Uncharacterized protein</fullName>
    </submittedName>
</protein>
<evidence type="ECO:0000313" key="3">
    <source>
        <dbReference type="EMBL" id="CEK81960.1"/>
    </source>
</evidence>